<dbReference type="Gene3D" id="1.10.443.10">
    <property type="entry name" value="Intergrase catalytic core"/>
    <property type="match status" value="1"/>
</dbReference>
<dbReference type="Proteomes" id="UP000823963">
    <property type="component" value="Unassembled WGS sequence"/>
</dbReference>
<dbReference type="GO" id="GO:0015074">
    <property type="term" value="P:DNA integration"/>
    <property type="evidence" value="ECO:0007669"/>
    <property type="project" value="UniProtKB-KW"/>
</dbReference>
<dbReference type="InterPro" id="IPR028259">
    <property type="entry name" value="AP2-like_int_N"/>
</dbReference>
<dbReference type="PROSITE" id="PS51898">
    <property type="entry name" value="TYR_RECOMBINASE"/>
    <property type="match status" value="1"/>
</dbReference>
<dbReference type="InterPro" id="IPR013762">
    <property type="entry name" value="Integrase-like_cat_sf"/>
</dbReference>
<name>A0A9D1UVT9_9LACO</name>
<reference evidence="6" key="2">
    <citation type="submission" date="2021-04" db="EMBL/GenBank/DDBJ databases">
        <authorList>
            <person name="Gilroy R."/>
        </authorList>
    </citation>
    <scope>NUCLEOTIDE SEQUENCE</scope>
    <source>
        <strain evidence="6">6627</strain>
    </source>
</reference>
<dbReference type="AlphaFoldDB" id="A0A9D1UVT9"/>
<dbReference type="Gene3D" id="1.10.150.130">
    <property type="match status" value="1"/>
</dbReference>
<evidence type="ECO:0000256" key="1">
    <source>
        <dbReference type="ARBA" id="ARBA00008857"/>
    </source>
</evidence>
<dbReference type="InterPro" id="IPR050090">
    <property type="entry name" value="Tyrosine_recombinase_XerCD"/>
</dbReference>
<dbReference type="Pfam" id="PF00589">
    <property type="entry name" value="Phage_integrase"/>
    <property type="match status" value="1"/>
</dbReference>
<sequence>MVKIVKYENSKHETRYKFRLYAGVDEKTGKKRYVKRSNFLSEEEAQKEVTNITYQINKGEFFKQDSNIKFNELLNLWLDLYKGTVKPSTYATTTRILNKHVLPLFKDYFVKKITLVDCQKAVNKWFKEYPKQLNRYVFYTTRILDYAVKLEIIDKNPFKDVTKPRVKKDASNFTNFYSKAELNQFLYCCKNNGNFKIYAFFRLLAYSGMRKGEALALKWKDIDFNKNMISINKTVTMVENNKLVIQPPKTLSSKRNLYMDSKTMSVLKEWKNNQAHIYYMNGKSALEDRLVFSNKSGAILHPTRPNNWMHQLSKKYGLKYISCHGFRHTHASILFQAGATIKEVQDRLGHADAKTTLNIYTHVTQKEQNETVIKFANYLN</sequence>
<comment type="caution">
    <text evidence="6">The sequence shown here is derived from an EMBL/GenBank/DDBJ whole genome shotgun (WGS) entry which is preliminary data.</text>
</comment>
<dbReference type="InterPro" id="IPR010998">
    <property type="entry name" value="Integrase_recombinase_N"/>
</dbReference>
<dbReference type="InterPro" id="IPR004107">
    <property type="entry name" value="Integrase_SAM-like_N"/>
</dbReference>
<dbReference type="EMBL" id="DXFP01000009">
    <property type="protein sequence ID" value="HIX01363.1"/>
    <property type="molecule type" value="Genomic_DNA"/>
</dbReference>
<dbReference type="CDD" id="cd01189">
    <property type="entry name" value="INT_ICEBs1_C_like"/>
    <property type="match status" value="1"/>
</dbReference>
<evidence type="ECO:0000259" key="5">
    <source>
        <dbReference type="PROSITE" id="PS51898"/>
    </source>
</evidence>
<keyword evidence="4" id="KW-0233">DNA recombination</keyword>
<keyword evidence="2" id="KW-0229">DNA integration</keyword>
<dbReference type="InterPro" id="IPR011010">
    <property type="entry name" value="DNA_brk_join_enz"/>
</dbReference>
<accession>A0A9D1UVT9</accession>
<dbReference type="Pfam" id="PF14657">
    <property type="entry name" value="Arm-DNA-bind_4"/>
    <property type="match status" value="1"/>
</dbReference>
<dbReference type="SUPFAM" id="SSF56349">
    <property type="entry name" value="DNA breaking-rejoining enzymes"/>
    <property type="match status" value="1"/>
</dbReference>
<dbReference type="GO" id="GO:0006310">
    <property type="term" value="P:DNA recombination"/>
    <property type="evidence" value="ECO:0007669"/>
    <property type="project" value="UniProtKB-KW"/>
</dbReference>
<keyword evidence="3" id="KW-0238">DNA-binding</keyword>
<gene>
    <name evidence="6" type="ORF">H9861_01225</name>
</gene>
<proteinExistence type="inferred from homology"/>
<dbReference type="PANTHER" id="PTHR30349">
    <property type="entry name" value="PHAGE INTEGRASE-RELATED"/>
    <property type="match status" value="1"/>
</dbReference>
<reference evidence="6" key="1">
    <citation type="journal article" date="2021" name="PeerJ">
        <title>Extensive microbial diversity within the chicken gut microbiome revealed by metagenomics and culture.</title>
        <authorList>
            <person name="Gilroy R."/>
            <person name="Ravi A."/>
            <person name="Getino M."/>
            <person name="Pursley I."/>
            <person name="Horton D.L."/>
            <person name="Alikhan N.F."/>
            <person name="Baker D."/>
            <person name="Gharbi K."/>
            <person name="Hall N."/>
            <person name="Watson M."/>
            <person name="Adriaenssens E.M."/>
            <person name="Foster-Nyarko E."/>
            <person name="Jarju S."/>
            <person name="Secka A."/>
            <person name="Antonio M."/>
            <person name="Oren A."/>
            <person name="Chaudhuri R.R."/>
            <person name="La Ragione R."/>
            <person name="Hildebrand F."/>
            <person name="Pallen M.J."/>
        </authorList>
    </citation>
    <scope>NUCLEOTIDE SEQUENCE</scope>
    <source>
        <strain evidence="6">6627</strain>
    </source>
</reference>
<evidence type="ECO:0000256" key="3">
    <source>
        <dbReference type="ARBA" id="ARBA00023125"/>
    </source>
</evidence>
<evidence type="ECO:0000256" key="4">
    <source>
        <dbReference type="ARBA" id="ARBA00023172"/>
    </source>
</evidence>
<dbReference type="PANTHER" id="PTHR30349:SF64">
    <property type="entry name" value="PROPHAGE INTEGRASE INTD-RELATED"/>
    <property type="match status" value="1"/>
</dbReference>
<evidence type="ECO:0000313" key="6">
    <source>
        <dbReference type="EMBL" id="HIX01363.1"/>
    </source>
</evidence>
<dbReference type="GO" id="GO:0003677">
    <property type="term" value="F:DNA binding"/>
    <property type="evidence" value="ECO:0007669"/>
    <property type="project" value="UniProtKB-KW"/>
</dbReference>
<dbReference type="Pfam" id="PF14659">
    <property type="entry name" value="Phage_int_SAM_3"/>
    <property type="match status" value="1"/>
</dbReference>
<evidence type="ECO:0000256" key="2">
    <source>
        <dbReference type="ARBA" id="ARBA00022908"/>
    </source>
</evidence>
<dbReference type="InterPro" id="IPR002104">
    <property type="entry name" value="Integrase_catalytic"/>
</dbReference>
<comment type="similarity">
    <text evidence="1">Belongs to the 'phage' integrase family.</text>
</comment>
<feature type="domain" description="Tyr recombinase" evidence="5">
    <location>
        <begin position="172"/>
        <end position="373"/>
    </location>
</feature>
<evidence type="ECO:0000313" key="7">
    <source>
        <dbReference type="Proteomes" id="UP000823963"/>
    </source>
</evidence>
<protein>
    <submittedName>
        <fullName evidence="6">Site-specific integrase</fullName>
    </submittedName>
</protein>
<organism evidence="6 7">
    <name type="scientific">Candidatus Ligilactobacillus excrementigallinarum</name>
    <dbReference type="NCBI Taxonomy" id="2838641"/>
    <lineage>
        <taxon>Bacteria</taxon>
        <taxon>Bacillati</taxon>
        <taxon>Bacillota</taxon>
        <taxon>Bacilli</taxon>
        <taxon>Lactobacillales</taxon>
        <taxon>Lactobacillaceae</taxon>
        <taxon>Ligilactobacillus</taxon>
    </lineage>
</organism>